<dbReference type="Proteomes" id="UP000233435">
    <property type="component" value="Unassembled WGS sequence"/>
</dbReference>
<proteinExistence type="predicted"/>
<dbReference type="RefSeq" id="WP_106660425.1">
    <property type="nucleotide sequence ID" value="NZ_PJEO01000050.1"/>
</dbReference>
<dbReference type="OrthoDB" id="2087371at2"/>
<dbReference type="SUPFAM" id="SSF48208">
    <property type="entry name" value="Six-hairpin glycosidases"/>
    <property type="match status" value="1"/>
</dbReference>
<evidence type="ECO:0000313" key="2">
    <source>
        <dbReference type="Proteomes" id="UP000233435"/>
    </source>
</evidence>
<accession>A0A2N3HHK7</accession>
<sequence length="653" mass="75825">MEITAMGSYRPEITVDLVSETIVTVNLKFDIKDTLKQNDWRLDITPNFRPNFHWAPHLTPTDQHIIAQHVFRAPALIVSGEGKQLVVMPNLDLLKNGTPVKWYMDMDAPKNKLTLGLSDNKVDEHVLFKRKNGNIYLPQKLEFSFTIMVSDNPDEINNPWRKPLAYFWKNWGAPLYESGMPLSTDLELFVKHTYDWAFNSWKDVVWQEFELNGKKVGAPVFIVNATQSPNYPDKIDEREFRSIWNQVWFSSLRSASGLYRYASRTKNTNLKEKARMGKELALSFPQKKGFFKGLIATEMEEVVIDGKNYNRSKGWETHYFGNSNRNPYTGDPKLAPYHIIDMSWTAYLMLTWFDELEKDERLLNYASTYADALLNTQDMEGFFPGWISTDSLEPMQHLNRSPETSMSVTFLLKLFELTKNTKYLDSGLKAMQAVMKNIVPTGRWEDFETYWSCSRYGSNNLVNKKVERNNMYKQNNFSMYWTAEALFNCYKATRNKEYIQYGQRTLDEMLMTQATWQPPYMYVSTLGGFGVMNADGEWNDSRQSLFSELILKYGKELGNKEYMQRGIAALKASFVMMYCPENPKTKEQWEQKWDFFDKEDYGFMMENYGHGGTTNSNGIGIGDFTIYDWGNGAAAEAYNRILDHLGDEILLSN</sequence>
<protein>
    <submittedName>
        <fullName evidence="1">Uncharacterized protein</fullName>
    </submittedName>
</protein>
<dbReference type="GO" id="GO:0005975">
    <property type="term" value="P:carbohydrate metabolic process"/>
    <property type="evidence" value="ECO:0007669"/>
    <property type="project" value="InterPro"/>
</dbReference>
<organism evidence="1 2">
    <name type="scientific">Confluentibacter flavum</name>
    <dbReference type="NCBI Taxonomy" id="1909700"/>
    <lineage>
        <taxon>Bacteria</taxon>
        <taxon>Pseudomonadati</taxon>
        <taxon>Bacteroidota</taxon>
        <taxon>Flavobacteriia</taxon>
        <taxon>Flavobacteriales</taxon>
        <taxon>Flavobacteriaceae</taxon>
        <taxon>Confluentibacter</taxon>
    </lineage>
</organism>
<reference evidence="1 2" key="1">
    <citation type="submission" date="2017-12" db="EMBL/GenBank/DDBJ databases">
        <title>Confluentibacter flavum sp. nov., isolated from the saline lake.</title>
        <authorList>
            <person name="Yu L."/>
        </authorList>
    </citation>
    <scope>NUCLEOTIDE SEQUENCE [LARGE SCALE GENOMIC DNA]</scope>
    <source>
        <strain evidence="1 2">3B</strain>
    </source>
</reference>
<dbReference type="EMBL" id="PJEO01000050">
    <property type="protein sequence ID" value="PKQ44449.1"/>
    <property type="molecule type" value="Genomic_DNA"/>
</dbReference>
<keyword evidence="2" id="KW-1185">Reference proteome</keyword>
<comment type="caution">
    <text evidence="1">The sequence shown here is derived from an EMBL/GenBank/DDBJ whole genome shotgun (WGS) entry which is preliminary data.</text>
</comment>
<name>A0A2N3HHK7_9FLAO</name>
<dbReference type="InterPro" id="IPR008928">
    <property type="entry name" value="6-hairpin_glycosidase_sf"/>
</dbReference>
<dbReference type="AlphaFoldDB" id="A0A2N3HHK7"/>
<evidence type="ECO:0000313" key="1">
    <source>
        <dbReference type="EMBL" id="PKQ44449.1"/>
    </source>
</evidence>
<gene>
    <name evidence="1" type="ORF">CSW08_13650</name>
</gene>